<evidence type="ECO:0000259" key="3">
    <source>
        <dbReference type="Pfam" id="PF02737"/>
    </source>
</evidence>
<evidence type="ECO:0000259" key="2">
    <source>
        <dbReference type="Pfam" id="PF00725"/>
    </source>
</evidence>
<dbReference type="Gene3D" id="1.10.1040.10">
    <property type="entry name" value="N-(1-d-carboxylethyl)-l-norvaline Dehydrogenase, domain 2"/>
    <property type="match status" value="2"/>
</dbReference>
<evidence type="ECO:0000259" key="4">
    <source>
        <dbReference type="Pfam" id="PF18321"/>
    </source>
</evidence>
<keyword evidence="1" id="KW-0560">Oxidoreductase</keyword>
<proteinExistence type="predicted"/>
<dbReference type="GO" id="GO:0006631">
    <property type="term" value="P:fatty acid metabolic process"/>
    <property type="evidence" value="ECO:0007669"/>
    <property type="project" value="InterPro"/>
</dbReference>
<dbReference type="Proteomes" id="UP000245461">
    <property type="component" value="Unassembled WGS sequence"/>
</dbReference>
<feature type="domain" description="3-hydroxybutyryl-CoA dehydrogenase reduced Rossmann-fold" evidence="4">
    <location>
        <begin position="334"/>
        <end position="401"/>
    </location>
</feature>
<dbReference type="SUPFAM" id="SSF51735">
    <property type="entry name" value="NAD(P)-binding Rossmann-fold domains"/>
    <property type="match status" value="1"/>
</dbReference>
<dbReference type="AlphaFoldDB" id="A0A317DSA2"/>
<dbReference type="InterPro" id="IPR006176">
    <property type="entry name" value="3-OHacyl-CoA_DH_NAD-bd"/>
</dbReference>
<dbReference type="InterPro" id="IPR041040">
    <property type="entry name" value="3HCDH_RFF"/>
</dbReference>
<evidence type="ECO:0000313" key="5">
    <source>
        <dbReference type="EMBL" id="PWR17541.1"/>
    </source>
</evidence>
<feature type="domain" description="3-hydroxyacyl-CoA dehydrogenase C-terminal" evidence="2">
    <location>
        <begin position="405"/>
        <end position="475"/>
    </location>
</feature>
<dbReference type="InterPro" id="IPR036291">
    <property type="entry name" value="NAD(P)-bd_dom_sf"/>
</dbReference>
<dbReference type="FunFam" id="3.40.50.720:FF:000009">
    <property type="entry name" value="Fatty oxidation complex, alpha subunit"/>
    <property type="match status" value="1"/>
</dbReference>
<dbReference type="Pfam" id="PF00725">
    <property type="entry name" value="3HCDH"/>
    <property type="match status" value="2"/>
</dbReference>
<evidence type="ECO:0000256" key="1">
    <source>
        <dbReference type="ARBA" id="ARBA00023002"/>
    </source>
</evidence>
<dbReference type="InterPro" id="IPR008927">
    <property type="entry name" value="6-PGluconate_DH-like_C_sf"/>
</dbReference>
<accession>A0A317DSA2</accession>
<dbReference type="GO" id="GO:0070403">
    <property type="term" value="F:NAD+ binding"/>
    <property type="evidence" value="ECO:0007669"/>
    <property type="project" value="InterPro"/>
</dbReference>
<dbReference type="SUPFAM" id="SSF48179">
    <property type="entry name" value="6-phosphogluconate dehydrogenase C-terminal domain-like"/>
    <property type="match status" value="2"/>
</dbReference>
<protein>
    <submittedName>
        <fullName evidence="5">3-hydroxyacyl-CoA dehydrogenase</fullName>
    </submittedName>
</protein>
<evidence type="ECO:0000313" key="6">
    <source>
        <dbReference type="Proteomes" id="UP000245461"/>
    </source>
</evidence>
<dbReference type="Gene3D" id="3.40.50.720">
    <property type="entry name" value="NAD(P)-binding Rossmann-like Domain"/>
    <property type="match status" value="1"/>
</dbReference>
<dbReference type="Pfam" id="PF18321">
    <property type="entry name" value="3HCDH_RFF"/>
    <property type="match status" value="1"/>
</dbReference>
<dbReference type="GO" id="GO:0016616">
    <property type="term" value="F:oxidoreductase activity, acting on the CH-OH group of donors, NAD or NADP as acceptor"/>
    <property type="evidence" value="ECO:0007669"/>
    <property type="project" value="InterPro"/>
</dbReference>
<gene>
    <name evidence="5" type="ORF">DKG74_21075</name>
</gene>
<name>A0A317DSA2_9PROT</name>
<dbReference type="EMBL" id="QGLE01000024">
    <property type="protein sequence ID" value="PWR17541.1"/>
    <property type="molecule type" value="Genomic_DNA"/>
</dbReference>
<dbReference type="InterPro" id="IPR006108">
    <property type="entry name" value="3HC_DH_C"/>
</dbReference>
<dbReference type="OrthoDB" id="9771883at2"/>
<keyword evidence="6" id="KW-1185">Reference proteome</keyword>
<dbReference type="PANTHER" id="PTHR48075">
    <property type="entry name" value="3-HYDROXYACYL-COA DEHYDROGENASE FAMILY PROTEIN"/>
    <property type="match status" value="1"/>
</dbReference>
<dbReference type="RefSeq" id="WP_109908156.1">
    <property type="nucleotide sequence ID" value="NZ_QGLE01000024.1"/>
</dbReference>
<feature type="domain" description="3-hydroxyacyl-CoA dehydrogenase NAD binding" evidence="3">
    <location>
        <begin position="5"/>
        <end position="182"/>
    </location>
</feature>
<dbReference type="PANTHER" id="PTHR48075:SF5">
    <property type="entry name" value="3-HYDROXYBUTYRYL-COA DEHYDROGENASE"/>
    <property type="match status" value="1"/>
</dbReference>
<sequence length="478" mass="49599">MKQIVGIVGAGTMGTGIALVAALHGARVVVCDDKAASLERGQELLGAALRDMVRRGRLDASALDPLAARIDWTGEPARLALADVVIEAIVEDAAVKRRVFAALEAVVRPDCILATNTSSLSVTDLAVGLARPERFAGFHFFNPVPAMKLVEVVRGEATAPAVADRLAEIAAGWGKLPVAVRDVPGFIVNRVARPFYAEGFVALAEGRCDAVTIDRVLQDCGGFRLGPLALADMIGHDINYAAASGVHAAYRGRTRFRPQALQARLVETGALGRKAGRGIYDDAAPRAEPLFLVPGPVRTMERGEVSLTAGLELKAGAAEALPTDGYEVDGVLIALGDGRSAAARERAVGRPVILFDFCRDFAAAPVLAFAGSPGVSAAMMATAAGFAAACGKRAVAIPDRPGLLALRVWAQLANAAADAVADGVASAGDIDLALRFGTNYPEGPLALAGRLDEGFMARCLGHIADETGDDIYRPAAGL</sequence>
<reference evidence="5 6" key="1">
    <citation type="submission" date="2018-05" db="EMBL/GenBank/DDBJ databases">
        <title>Zavarzinia sp. HR-AS.</title>
        <authorList>
            <person name="Lee Y."/>
            <person name="Jeon C.O."/>
        </authorList>
    </citation>
    <scope>NUCLEOTIDE SEQUENCE [LARGE SCALE GENOMIC DNA]</scope>
    <source>
        <strain evidence="5 6">HR-AS</strain>
    </source>
</reference>
<feature type="domain" description="3-hydroxyacyl-CoA dehydrogenase C-terminal" evidence="2">
    <location>
        <begin position="185"/>
        <end position="281"/>
    </location>
</feature>
<dbReference type="Pfam" id="PF02737">
    <property type="entry name" value="3HCDH_N"/>
    <property type="match status" value="1"/>
</dbReference>
<comment type="caution">
    <text evidence="5">The sequence shown here is derived from an EMBL/GenBank/DDBJ whole genome shotgun (WGS) entry which is preliminary data.</text>
</comment>
<organism evidence="5 6">
    <name type="scientific">Zavarzinia aquatilis</name>
    <dbReference type="NCBI Taxonomy" id="2211142"/>
    <lineage>
        <taxon>Bacteria</taxon>
        <taxon>Pseudomonadati</taxon>
        <taxon>Pseudomonadota</taxon>
        <taxon>Alphaproteobacteria</taxon>
        <taxon>Rhodospirillales</taxon>
        <taxon>Zavarziniaceae</taxon>
        <taxon>Zavarzinia</taxon>
    </lineage>
</organism>
<dbReference type="InterPro" id="IPR013328">
    <property type="entry name" value="6PGD_dom2"/>
</dbReference>